<proteinExistence type="predicted"/>
<organism evidence="2 3">
    <name type="scientific">Pseudocercospora eumusae</name>
    <dbReference type="NCBI Taxonomy" id="321146"/>
    <lineage>
        <taxon>Eukaryota</taxon>
        <taxon>Fungi</taxon>
        <taxon>Dikarya</taxon>
        <taxon>Ascomycota</taxon>
        <taxon>Pezizomycotina</taxon>
        <taxon>Dothideomycetes</taxon>
        <taxon>Dothideomycetidae</taxon>
        <taxon>Mycosphaerellales</taxon>
        <taxon>Mycosphaerellaceae</taxon>
        <taxon>Pseudocercospora</taxon>
    </lineage>
</organism>
<dbReference type="Proteomes" id="UP000070133">
    <property type="component" value="Unassembled WGS sequence"/>
</dbReference>
<protein>
    <submittedName>
        <fullName evidence="2">Uncharacterized protein</fullName>
    </submittedName>
</protein>
<dbReference type="EMBL" id="LFZN01000062">
    <property type="protein sequence ID" value="KXT01084.1"/>
    <property type="molecule type" value="Genomic_DNA"/>
</dbReference>
<name>A0A139HF34_9PEZI</name>
<evidence type="ECO:0000313" key="2">
    <source>
        <dbReference type="EMBL" id="KXT01084.1"/>
    </source>
</evidence>
<feature type="region of interest" description="Disordered" evidence="1">
    <location>
        <begin position="101"/>
        <end position="121"/>
    </location>
</feature>
<feature type="compositionally biased region" description="Basic and acidic residues" evidence="1">
    <location>
        <begin position="109"/>
        <end position="121"/>
    </location>
</feature>
<comment type="caution">
    <text evidence="2">The sequence shown here is derived from an EMBL/GenBank/DDBJ whole genome shotgun (WGS) entry which is preliminary data.</text>
</comment>
<keyword evidence="3" id="KW-1185">Reference proteome</keyword>
<dbReference type="AlphaFoldDB" id="A0A139HF34"/>
<gene>
    <name evidence="2" type="ORF">AC578_4123</name>
</gene>
<evidence type="ECO:0000256" key="1">
    <source>
        <dbReference type="SAM" id="MobiDB-lite"/>
    </source>
</evidence>
<reference evidence="2 3" key="1">
    <citation type="submission" date="2015-07" db="EMBL/GenBank/DDBJ databases">
        <title>Comparative genomics of the Sigatoka disease complex on banana suggests a link between parallel evolutionary changes in Pseudocercospora fijiensis and Pseudocercospora eumusae and increased virulence on the banana host.</title>
        <authorList>
            <person name="Chang T.-C."/>
            <person name="Salvucci A."/>
            <person name="Crous P.W."/>
            <person name="Stergiopoulos I."/>
        </authorList>
    </citation>
    <scope>NUCLEOTIDE SEQUENCE [LARGE SCALE GENOMIC DNA]</scope>
    <source>
        <strain evidence="2 3">CBS 114824</strain>
    </source>
</reference>
<accession>A0A139HF34</accession>
<evidence type="ECO:0000313" key="3">
    <source>
        <dbReference type="Proteomes" id="UP000070133"/>
    </source>
</evidence>
<sequence length="138" mass="15034">MHETFDVLPSARLSKQGHAASRYIWLEPSFEFMTGMIETLRSKKAGEMVPLQEDNETHGGDAKYCDSTAIQSASSRAGESTVWAQTLQPSSNAAIDSFPTTTSDGTACDQHDAPPRVSHWDSSAKKGRQACMISAHKM</sequence>